<dbReference type="AlphaFoldDB" id="A0AAV5FS99"/>
<dbReference type="EMBL" id="BQKI01000097">
    <property type="protein sequence ID" value="GJN38608.1"/>
    <property type="molecule type" value="Genomic_DNA"/>
</dbReference>
<sequence length="133" mass="15743">MNCCSSEEQSSLSSPMITAGDGGEFLVQVVSRDVSDELLGKFADTSEFDFDYDRSGLWSPLVLRPEVLLLAQSSSSARRSRRRVRRRRKRMKVRTCFRIIKLVVHVRRFCQWSMQRLLMVMLLMQMCRCWQWW</sequence>
<dbReference type="PANTHER" id="PTHR34287:SF15">
    <property type="entry name" value="OS06G0551500 PROTEIN"/>
    <property type="match status" value="1"/>
</dbReference>
<reference evidence="1" key="1">
    <citation type="journal article" date="2018" name="DNA Res.">
        <title>Multiple hybrid de novo genome assembly of finger millet, an orphan allotetraploid crop.</title>
        <authorList>
            <person name="Hatakeyama M."/>
            <person name="Aluri S."/>
            <person name="Balachadran M.T."/>
            <person name="Sivarajan S.R."/>
            <person name="Patrignani A."/>
            <person name="Gruter S."/>
            <person name="Poveda L."/>
            <person name="Shimizu-Inatsugi R."/>
            <person name="Baeten J."/>
            <person name="Francoijs K.J."/>
            <person name="Nataraja K.N."/>
            <person name="Reddy Y.A.N."/>
            <person name="Phadnis S."/>
            <person name="Ravikumar R.L."/>
            <person name="Schlapbach R."/>
            <person name="Sreeman S.M."/>
            <person name="Shimizu K.K."/>
        </authorList>
    </citation>
    <scope>NUCLEOTIDE SEQUENCE</scope>
</reference>
<dbReference type="Proteomes" id="UP001054889">
    <property type="component" value="Unassembled WGS sequence"/>
</dbReference>
<reference evidence="1" key="2">
    <citation type="submission" date="2021-12" db="EMBL/GenBank/DDBJ databases">
        <title>Resequencing data analysis of finger millet.</title>
        <authorList>
            <person name="Hatakeyama M."/>
            <person name="Aluri S."/>
            <person name="Balachadran M.T."/>
            <person name="Sivarajan S.R."/>
            <person name="Poveda L."/>
            <person name="Shimizu-Inatsugi R."/>
            <person name="Schlapbach R."/>
            <person name="Sreeman S.M."/>
            <person name="Shimizu K.K."/>
        </authorList>
    </citation>
    <scope>NUCLEOTIDE SEQUENCE</scope>
</reference>
<gene>
    <name evidence="1" type="primary">gb27666</name>
    <name evidence="1" type="ORF">PR202_gb27666</name>
</gene>
<accession>A0AAV5FS99</accession>
<comment type="caution">
    <text evidence="1">The sequence shown here is derived from an EMBL/GenBank/DDBJ whole genome shotgun (WGS) entry which is preliminary data.</text>
</comment>
<name>A0AAV5FS99_ELECO</name>
<evidence type="ECO:0000313" key="1">
    <source>
        <dbReference type="EMBL" id="GJN38608.1"/>
    </source>
</evidence>
<protein>
    <submittedName>
        <fullName evidence="1">Uncharacterized protein</fullName>
    </submittedName>
</protein>
<evidence type="ECO:0000313" key="2">
    <source>
        <dbReference type="Proteomes" id="UP001054889"/>
    </source>
</evidence>
<dbReference type="PANTHER" id="PTHR34287">
    <property type="entry name" value="OS06G0551500 PROTEIN-RELATED"/>
    <property type="match status" value="1"/>
</dbReference>
<proteinExistence type="predicted"/>
<keyword evidence="2" id="KW-1185">Reference proteome</keyword>
<organism evidence="1 2">
    <name type="scientific">Eleusine coracana subsp. coracana</name>
    <dbReference type="NCBI Taxonomy" id="191504"/>
    <lineage>
        <taxon>Eukaryota</taxon>
        <taxon>Viridiplantae</taxon>
        <taxon>Streptophyta</taxon>
        <taxon>Embryophyta</taxon>
        <taxon>Tracheophyta</taxon>
        <taxon>Spermatophyta</taxon>
        <taxon>Magnoliopsida</taxon>
        <taxon>Liliopsida</taxon>
        <taxon>Poales</taxon>
        <taxon>Poaceae</taxon>
        <taxon>PACMAD clade</taxon>
        <taxon>Chloridoideae</taxon>
        <taxon>Cynodonteae</taxon>
        <taxon>Eleusininae</taxon>
        <taxon>Eleusine</taxon>
    </lineage>
</organism>